<evidence type="ECO:0000313" key="3">
    <source>
        <dbReference type="EMBL" id="KYN07568.1"/>
    </source>
</evidence>
<dbReference type="InterPro" id="IPR036361">
    <property type="entry name" value="SAP_dom_sf"/>
</dbReference>
<name>A0A151IP78_9HYME</name>
<dbReference type="SUPFAM" id="SSF68906">
    <property type="entry name" value="SAP domain"/>
    <property type="match status" value="1"/>
</dbReference>
<dbReference type="GO" id="GO:0006508">
    <property type="term" value="P:proteolysis"/>
    <property type="evidence" value="ECO:0007669"/>
    <property type="project" value="InterPro"/>
</dbReference>
<dbReference type="STRING" id="456900.A0A151IP78"/>
<gene>
    <name evidence="3" type="ORF">ALC62_01466</name>
</gene>
<dbReference type="Pfam" id="PF02037">
    <property type="entry name" value="SAP"/>
    <property type="match status" value="1"/>
</dbReference>
<reference evidence="3 4" key="1">
    <citation type="submission" date="2016-03" db="EMBL/GenBank/DDBJ databases">
        <title>Cyphomyrmex costatus WGS genome.</title>
        <authorList>
            <person name="Nygaard S."/>
            <person name="Hu H."/>
            <person name="Boomsma J."/>
            <person name="Zhang G."/>
        </authorList>
    </citation>
    <scope>NUCLEOTIDE SEQUENCE [LARGE SCALE GENOMIC DNA]</scope>
    <source>
        <strain evidence="3">MS0001</strain>
        <tissue evidence="3">Whole body</tissue>
    </source>
</reference>
<dbReference type="PROSITE" id="PS00141">
    <property type="entry name" value="ASP_PROTEASE"/>
    <property type="match status" value="1"/>
</dbReference>
<dbReference type="Gene3D" id="1.10.720.30">
    <property type="entry name" value="SAP domain"/>
    <property type="match status" value="1"/>
</dbReference>
<feature type="region of interest" description="Disordered" evidence="1">
    <location>
        <begin position="89"/>
        <end position="117"/>
    </location>
</feature>
<feature type="domain" description="SAP" evidence="2">
    <location>
        <begin position="3"/>
        <end position="37"/>
    </location>
</feature>
<organism evidence="3 4">
    <name type="scientific">Cyphomyrmex costatus</name>
    <dbReference type="NCBI Taxonomy" id="456900"/>
    <lineage>
        <taxon>Eukaryota</taxon>
        <taxon>Metazoa</taxon>
        <taxon>Ecdysozoa</taxon>
        <taxon>Arthropoda</taxon>
        <taxon>Hexapoda</taxon>
        <taxon>Insecta</taxon>
        <taxon>Pterygota</taxon>
        <taxon>Neoptera</taxon>
        <taxon>Endopterygota</taxon>
        <taxon>Hymenoptera</taxon>
        <taxon>Apocrita</taxon>
        <taxon>Aculeata</taxon>
        <taxon>Formicoidea</taxon>
        <taxon>Formicidae</taxon>
        <taxon>Myrmicinae</taxon>
        <taxon>Cyphomyrmex</taxon>
    </lineage>
</organism>
<dbReference type="SMART" id="SM00513">
    <property type="entry name" value="SAP"/>
    <property type="match status" value="1"/>
</dbReference>
<dbReference type="InterPro" id="IPR001969">
    <property type="entry name" value="Aspartic_peptidase_AS"/>
</dbReference>
<dbReference type="CDD" id="cd00303">
    <property type="entry name" value="retropepsin_like"/>
    <property type="match status" value="1"/>
</dbReference>
<dbReference type="AlphaFoldDB" id="A0A151IP78"/>
<sequence length="268" mass="30025">MNPQDYTVIQLRELLKAKDLSILGNKADLILRLQDHDPEIWDKIAGEEELNTSPDPPRDTEPRQSNTREEGSAEDRELELLRREIELMRQCAKPRNTASKSTDARPDESAGKTSKAASEANLIQPFVGSEPYTVSVMYSAPDDEGNTKPFSCVAIVDTGSPISLIKPNYAPVNCRTSVSDNDFRFNGLNNSRIKILGIFERHVEVNGIDVNIKFYVVPDETMSSLALLRRDFTSNPAVKIAIDQIFEVVRNEADSSVNTDNFAEQFYI</sequence>
<dbReference type="Gene3D" id="2.40.70.10">
    <property type="entry name" value="Acid Proteases"/>
    <property type="match status" value="1"/>
</dbReference>
<dbReference type="GO" id="GO:0004190">
    <property type="term" value="F:aspartic-type endopeptidase activity"/>
    <property type="evidence" value="ECO:0007669"/>
    <property type="project" value="InterPro"/>
</dbReference>
<dbReference type="InterPro" id="IPR021109">
    <property type="entry name" value="Peptidase_aspartic_dom_sf"/>
</dbReference>
<dbReference type="InterPro" id="IPR003034">
    <property type="entry name" value="SAP_dom"/>
</dbReference>
<keyword evidence="4" id="KW-1185">Reference proteome</keyword>
<protein>
    <recommendedName>
        <fullName evidence="2">SAP domain-containing protein</fullName>
    </recommendedName>
</protein>
<evidence type="ECO:0000256" key="1">
    <source>
        <dbReference type="SAM" id="MobiDB-lite"/>
    </source>
</evidence>
<dbReference type="EMBL" id="KQ976882">
    <property type="protein sequence ID" value="KYN07568.1"/>
    <property type="molecule type" value="Genomic_DNA"/>
</dbReference>
<evidence type="ECO:0000259" key="2">
    <source>
        <dbReference type="SMART" id="SM00513"/>
    </source>
</evidence>
<evidence type="ECO:0000313" key="4">
    <source>
        <dbReference type="Proteomes" id="UP000078542"/>
    </source>
</evidence>
<feature type="compositionally biased region" description="Basic and acidic residues" evidence="1">
    <location>
        <begin position="56"/>
        <end position="77"/>
    </location>
</feature>
<dbReference type="SUPFAM" id="SSF50630">
    <property type="entry name" value="Acid proteases"/>
    <property type="match status" value="1"/>
</dbReference>
<dbReference type="Proteomes" id="UP000078542">
    <property type="component" value="Unassembled WGS sequence"/>
</dbReference>
<feature type="region of interest" description="Disordered" evidence="1">
    <location>
        <begin position="46"/>
        <end position="77"/>
    </location>
</feature>
<proteinExistence type="predicted"/>
<accession>A0A151IP78</accession>